<gene>
    <name evidence="2" type="ORF">ABB27_07740</name>
</gene>
<feature type="domain" description="DUF4261" evidence="1">
    <location>
        <begin position="194"/>
        <end position="268"/>
    </location>
</feature>
<evidence type="ECO:0000313" key="3">
    <source>
        <dbReference type="Proteomes" id="UP000051863"/>
    </source>
</evidence>
<dbReference type="Pfam" id="PF14080">
    <property type="entry name" value="DUF4261"/>
    <property type="match status" value="1"/>
</dbReference>
<dbReference type="AlphaFoldDB" id="A0A0R0CG01"/>
<proteinExistence type="predicted"/>
<protein>
    <recommendedName>
        <fullName evidence="1">DUF4261 domain-containing protein</fullName>
    </recommendedName>
</protein>
<dbReference type="PATRIC" id="fig|405446.3.peg.993"/>
<dbReference type="Proteomes" id="UP000051863">
    <property type="component" value="Unassembled WGS sequence"/>
</dbReference>
<sequence>MTASLAMLLQSQLDPKLTAEGLLAQMRSDWPELDQSLLRLGEVPSEGDGTEDAGADDSPMQCLEYGDHLIALMPIPVQIGDDIAQICAHSRLWPDATPAPVDYAAHTIVTVMRFSDDGQEPNLVAQAALLSQVVASAIAVSDSNVAVYFGSANHVVLPGLFRELTQASLPEPMPIAWVAINVGQNPQGVMTGHTRGMDMLGLMDIEIPATADTAEGVFSRLTGIVDYLIENGMVISDGDTLGATDEERIRVVYGPSALDPERQVMRLQSEEIAPTKPAKSWWARLLN</sequence>
<name>A0A0R0CG01_9GAMM</name>
<dbReference type="InterPro" id="IPR025357">
    <property type="entry name" value="DUF4261"/>
</dbReference>
<accession>A0A0R0CG01</accession>
<comment type="caution">
    <text evidence="2">The sequence shown here is derived from an EMBL/GenBank/DDBJ whole genome shotgun (WGS) entry which is preliminary data.</text>
</comment>
<evidence type="ECO:0000259" key="1">
    <source>
        <dbReference type="Pfam" id="PF14080"/>
    </source>
</evidence>
<reference evidence="2 3" key="1">
    <citation type="submission" date="2015-05" db="EMBL/GenBank/DDBJ databases">
        <title>Genome sequencing and analysis of members of genus Stenotrophomonas.</title>
        <authorList>
            <person name="Patil P.P."/>
            <person name="Midha S."/>
            <person name="Patil P.B."/>
        </authorList>
    </citation>
    <scope>NUCLEOTIDE SEQUENCE [LARGE SCALE GENOMIC DNA]</scope>
    <source>
        <strain evidence="2 3">DSM 18941</strain>
    </source>
</reference>
<organism evidence="2 3">
    <name type="scientific">Stenotrophomonas terrae</name>
    <dbReference type="NCBI Taxonomy" id="405446"/>
    <lineage>
        <taxon>Bacteria</taxon>
        <taxon>Pseudomonadati</taxon>
        <taxon>Pseudomonadota</taxon>
        <taxon>Gammaproteobacteria</taxon>
        <taxon>Lysobacterales</taxon>
        <taxon>Lysobacteraceae</taxon>
        <taxon>Stenotrophomonas</taxon>
    </lineage>
</organism>
<dbReference type="RefSeq" id="WP_057628019.1">
    <property type="nucleotide sequence ID" value="NZ_LDJJ01000023.1"/>
</dbReference>
<keyword evidence="3" id="KW-1185">Reference proteome</keyword>
<dbReference type="OrthoDB" id="4404312at2"/>
<evidence type="ECO:0000313" key="2">
    <source>
        <dbReference type="EMBL" id="KRG68235.1"/>
    </source>
</evidence>
<dbReference type="EMBL" id="LDJJ01000023">
    <property type="protein sequence ID" value="KRG68235.1"/>
    <property type="molecule type" value="Genomic_DNA"/>
</dbReference>